<evidence type="ECO:0000313" key="12">
    <source>
        <dbReference type="Proteomes" id="UP000298138"/>
    </source>
</evidence>
<dbReference type="Pfam" id="PF01008">
    <property type="entry name" value="IF-2B"/>
    <property type="match status" value="1"/>
</dbReference>
<dbReference type="STRING" id="341454.A0A4V3SJ32"/>
<keyword evidence="5" id="KW-0648">Protein biosynthesis</keyword>
<sequence>MADASRPTTSGSTASSNPRPGIVYSATGEFDIREYYFNLLKNDPTKSMPIAAIESLSALCDGSKAETIHELMKTIEQAAKTLKESVPNPVSLTAGANLFKKFLLQRLHNDPRDFETFKKTLQENGHLFAQRARAARNKVAAAGVKAIRDGSVVFLHGHSRCITALCLKAATNGRRFKVIVTQTGESQLGARTATELRKAGIEVALIPDTAMAYAMPKATIVLMGAEGVFANGFCLNILGSMQLAMAAQYYKKPVYICAETHKFVDMFPLDQFRLPVTQNIVNFTDSDEPAPESSSDKPALGPYGYVDIIPKDLITGYITEIGLLSPQEAGHKIVMMRFE</sequence>
<dbReference type="Proteomes" id="UP000298138">
    <property type="component" value="Unassembled WGS sequence"/>
</dbReference>
<dbReference type="GO" id="GO:0016740">
    <property type="term" value="F:transferase activity"/>
    <property type="evidence" value="ECO:0007669"/>
    <property type="project" value="UniProtKB-KW"/>
</dbReference>
<dbReference type="AlphaFoldDB" id="A0A4V3SJ32"/>
<comment type="subcellular location">
    <subcellularLocation>
        <location evidence="1">Cytoplasm</location>
        <location evidence="1">Cytosol</location>
    </subcellularLocation>
</comment>
<feature type="region of interest" description="Disordered" evidence="10">
    <location>
        <begin position="1"/>
        <end position="20"/>
    </location>
</feature>
<keyword evidence="11" id="KW-0808">Transferase</keyword>
<keyword evidence="3" id="KW-0963">Cytoplasm</keyword>
<accession>A0A4V3SJ32</accession>
<dbReference type="PANTHER" id="PTHR45860">
    <property type="entry name" value="TRANSLATION INITIATION FACTOR EIF-2B SUBUNIT ALPHA"/>
    <property type="match status" value="1"/>
</dbReference>
<dbReference type="FunCoup" id="A0A4V3SJ32">
    <property type="interactions" value="1161"/>
</dbReference>
<dbReference type="GO" id="GO:0005829">
    <property type="term" value="C:cytosol"/>
    <property type="evidence" value="ECO:0007669"/>
    <property type="project" value="UniProtKB-SubCell"/>
</dbReference>
<comment type="subunit">
    <text evidence="8">Component of the translation initiation factor 2B (eIF2B) complex which is a heterodecamer of two sets of five different subunits: alpha, beta, gamma, delta and epsilon. Subunits alpha, beta and delta comprise a regulatory subcomplex and subunits epsilon and gamma comprise a catalytic subcomplex. Within the complex, the hexameric regulatory complex resides at the center, with the two heterodimeric catalytic subcomplexes bound on opposite sides.</text>
</comment>
<evidence type="ECO:0000313" key="11">
    <source>
        <dbReference type="EMBL" id="TGZ82365.1"/>
    </source>
</evidence>
<dbReference type="GO" id="GO:0005851">
    <property type="term" value="C:eukaryotic translation initiation factor 2B complex"/>
    <property type="evidence" value="ECO:0007669"/>
    <property type="project" value="TreeGrafter"/>
</dbReference>
<evidence type="ECO:0000256" key="2">
    <source>
        <dbReference type="ARBA" id="ARBA00007251"/>
    </source>
</evidence>
<keyword evidence="4" id="KW-0396">Initiation factor</keyword>
<proteinExistence type="inferred from homology"/>
<evidence type="ECO:0000256" key="9">
    <source>
        <dbReference type="RuleBase" id="RU003814"/>
    </source>
</evidence>
<evidence type="ECO:0000256" key="10">
    <source>
        <dbReference type="SAM" id="MobiDB-lite"/>
    </source>
</evidence>
<comment type="similarity">
    <text evidence="2 9">Belongs to the eIF-2B alpha/beta/delta subunits family.</text>
</comment>
<organism evidence="11 12">
    <name type="scientific">Ascodesmis nigricans</name>
    <dbReference type="NCBI Taxonomy" id="341454"/>
    <lineage>
        <taxon>Eukaryota</taxon>
        <taxon>Fungi</taxon>
        <taxon>Dikarya</taxon>
        <taxon>Ascomycota</taxon>
        <taxon>Pezizomycotina</taxon>
        <taxon>Pezizomycetes</taxon>
        <taxon>Pezizales</taxon>
        <taxon>Ascodesmidaceae</taxon>
        <taxon>Ascodesmis</taxon>
    </lineage>
</organism>
<evidence type="ECO:0000256" key="4">
    <source>
        <dbReference type="ARBA" id="ARBA00022540"/>
    </source>
</evidence>
<protein>
    <recommendedName>
        <fullName evidence="6">Translation initiation factor eIF2B subunit alpha</fullName>
    </recommendedName>
    <alternativeName>
        <fullName evidence="7">eIF2B GDP-GTP exchange factor subunit alpha</fullName>
    </alternativeName>
</protein>
<dbReference type="InterPro" id="IPR000649">
    <property type="entry name" value="IF-2B-related"/>
</dbReference>
<dbReference type="InterPro" id="IPR042529">
    <property type="entry name" value="IF_2B-like_C"/>
</dbReference>
<evidence type="ECO:0000256" key="5">
    <source>
        <dbReference type="ARBA" id="ARBA00022917"/>
    </source>
</evidence>
<dbReference type="InParanoid" id="A0A4V3SJ32"/>
<evidence type="ECO:0000256" key="3">
    <source>
        <dbReference type="ARBA" id="ARBA00022490"/>
    </source>
</evidence>
<dbReference type="OrthoDB" id="10249309at2759"/>
<gene>
    <name evidence="11" type="ORF">EX30DRAFT_329746</name>
</gene>
<dbReference type="Gene3D" id="3.40.50.10470">
    <property type="entry name" value="Translation initiation factor eif-2b, domain 2"/>
    <property type="match status" value="1"/>
</dbReference>
<evidence type="ECO:0000256" key="6">
    <source>
        <dbReference type="ARBA" id="ARBA00044208"/>
    </source>
</evidence>
<dbReference type="PANTHER" id="PTHR45860:SF1">
    <property type="entry name" value="TRANSLATION INITIATION FACTOR EIF-2B SUBUNIT ALPHA"/>
    <property type="match status" value="1"/>
</dbReference>
<reference evidence="11 12" key="1">
    <citation type="submission" date="2019-04" db="EMBL/GenBank/DDBJ databases">
        <title>Comparative genomics and transcriptomics to analyze fruiting body development in filamentous ascomycetes.</title>
        <authorList>
            <consortium name="DOE Joint Genome Institute"/>
            <person name="Lutkenhaus R."/>
            <person name="Traeger S."/>
            <person name="Breuer J."/>
            <person name="Kuo A."/>
            <person name="Lipzen A."/>
            <person name="Pangilinan J."/>
            <person name="Dilworth D."/>
            <person name="Sandor L."/>
            <person name="Poggeler S."/>
            <person name="Barry K."/>
            <person name="Grigoriev I.V."/>
            <person name="Nowrousian M."/>
        </authorList>
    </citation>
    <scope>NUCLEOTIDE SEQUENCE [LARGE SCALE GENOMIC DNA]</scope>
    <source>
        <strain evidence="11 12">CBS 389.68</strain>
    </source>
</reference>
<dbReference type="InterPro" id="IPR037171">
    <property type="entry name" value="NagB/RpiA_transferase-like"/>
</dbReference>
<dbReference type="InterPro" id="IPR051501">
    <property type="entry name" value="eIF2B_alpha/beta/delta"/>
</dbReference>
<dbReference type="InterPro" id="IPR042528">
    <property type="entry name" value="elF-2B_alpha_N"/>
</dbReference>
<dbReference type="Gene3D" id="1.20.120.1070">
    <property type="entry name" value="Translation initiation factor eIF-2B, N-terminal domain"/>
    <property type="match status" value="1"/>
</dbReference>
<dbReference type="GO" id="GO:0003743">
    <property type="term" value="F:translation initiation factor activity"/>
    <property type="evidence" value="ECO:0007669"/>
    <property type="project" value="UniProtKB-KW"/>
</dbReference>
<dbReference type="GO" id="GO:0005085">
    <property type="term" value="F:guanyl-nucleotide exchange factor activity"/>
    <property type="evidence" value="ECO:0007669"/>
    <property type="project" value="TreeGrafter"/>
</dbReference>
<feature type="compositionally biased region" description="Polar residues" evidence="10">
    <location>
        <begin position="1"/>
        <end position="18"/>
    </location>
</feature>
<dbReference type="SUPFAM" id="SSF100950">
    <property type="entry name" value="NagB/RpiA/CoA transferase-like"/>
    <property type="match status" value="1"/>
</dbReference>
<keyword evidence="12" id="KW-1185">Reference proteome</keyword>
<evidence type="ECO:0000256" key="7">
    <source>
        <dbReference type="ARBA" id="ARBA00044236"/>
    </source>
</evidence>
<name>A0A4V3SJ32_9PEZI</name>
<dbReference type="EMBL" id="ML220115">
    <property type="protein sequence ID" value="TGZ82365.1"/>
    <property type="molecule type" value="Genomic_DNA"/>
</dbReference>
<evidence type="ECO:0000256" key="1">
    <source>
        <dbReference type="ARBA" id="ARBA00004514"/>
    </source>
</evidence>
<evidence type="ECO:0000256" key="8">
    <source>
        <dbReference type="ARBA" id="ARBA00046432"/>
    </source>
</evidence>